<reference evidence="20 23" key="3">
    <citation type="submission" date="2020-01" db="EMBL/GenBank/DDBJ databases">
        <title>Draft genome sequence of Aspergillus lentulus IFM 60648.</title>
        <authorList>
            <person name="Takahashi H."/>
            <person name="Yaguchi T."/>
        </authorList>
    </citation>
    <scope>NUCLEOTIDE SEQUENCE [LARGE SCALE GENOMIC DNA]</scope>
    <source>
        <strain evidence="20 23">IFM 60648</strain>
    </source>
</reference>
<dbReference type="AlphaFoldDB" id="A0AAN5YG45"/>
<evidence type="ECO:0000313" key="19">
    <source>
        <dbReference type="EMBL" id="GAQ10354.1"/>
    </source>
</evidence>
<keyword evidence="8" id="KW-0520">NAD</keyword>
<dbReference type="PROSITE" id="PS00059">
    <property type="entry name" value="ADH_ZINC"/>
    <property type="match status" value="1"/>
</dbReference>
<organism evidence="21 24">
    <name type="scientific">Aspergillus lentulus</name>
    <dbReference type="NCBI Taxonomy" id="293939"/>
    <lineage>
        <taxon>Eukaryota</taxon>
        <taxon>Fungi</taxon>
        <taxon>Dikarya</taxon>
        <taxon>Ascomycota</taxon>
        <taxon>Pezizomycotina</taxon>
        <taxon>Eurotiomycetes</taxon>
        <taxon>Eurotiomycetidae</taxon>
        <taxon>Eurotiales</taxon>
        <taxon>Aspergillaceae</taxon>
        <taxon>Aspergillus</taxon>
        <taxon>Aspergillus subgen. Fumigati</taxon>
    </lineage>
</organism>
<evidence type="ECO:0000256" key="3">
    <source>
        <dbReference type="ARBA" id="ARBA00011881"/>
    </source>
</evidence>
<evidence type="ECO:0000256" key="2">
    <source>
        <dbReference type="ARBA" id="ARBA00008072"/>
    </source>
</evidence>
<dbReference type="Pfam" id="PF00107">
    <property type="entry name" value="ADH_zinc_N"/>
    <property type="match status" value="1"/>
</dbReference>
<dbReference type="EMBL" id="BCLY01000016">
    <property type="protein sequence ID" value="GAQ10354.1"/>
    <property type="molecule type" value="Genomic_DNA"/>
</dbReference>
<comment type="subunit">
    <text evidence="3">Homotetramer.</text>
</comment>
<dbReference type="SUPFAM" id="SSF50129">
    <property type="entry name" value="GroES-like"/>
    <property type="match status" value="1"/>
</dbReference>
<dbReference type="Proteomes" id="UP000051487">
    <property type="component" value="Unassembled WGS sequence"/>
</dbReference>
<dbReference type="GO" id="GO:0042732">
    <property type="term" value="P:D-xylose metabolic process"/>
    <property type="evidence" value="ECO:0007669"/>
    <property type="project" value="UniProtKB-KW"/>
</dbReference>
<evidence type="ECO:0000256" key="4">
    <source>
        <dbReference type="ARBA" id="ARBA00022629"/>
    </source>
</evidence>
<dbReference type="EMBL" id="JAAAPU010000167">
    <property type="protein sequence ID" value="KAF4200899.1"/>
    <property type="molecule type" value="Genomic_DNA"/>
</dbReference>
<evidence type="ECO:0000256" key="1">
    <source>
        <dbReference type="ARBA" id="ARBA00001947"/>
    </source>
</evidence>
<evidence type="ECO:0000313" key="22">
    <source>
        <dbReference type="Proteomes" id="UP000051487"/>
    </source>
</evidence>
<proteinExistence type="inferred from homology"/>
<feature type="domain" description="Alcohol dehydrogenase-like C-terminal" evidence="17">
    <location>
        <begin position="194"/>
        <end position="334"/>
    </location>
</feature>
<evidence type="ECO:0000259" key="17">
    <source>
        <dbReference type="Pfam" id="PF00107"/>
    </source>
</evidence>
<comment type="cofactor">
    <cofactor evidence="1 16">
        <name>Zn(2+)</name>
        <dbReference type="ChEBI" id="CHEBI:29105"/>
    </cofactor>
</comment>
<sequence length="386" mass="41279">MATATTTVLEKPNIGVYTNPKHDLWIAESAPTLEDVKSGNGLKPGEVTIEVRSTGICGSDVHFWHAGCIGPMIVEGDHILGHESAGQVIAVAPDVTSLKPGDRVAIEPNIPCHACEPCLTGRYNGCLNVAFLSTPPVDGLLRRYVNHPAVWCHKIGDMSFEDGALLEPLSVSLAAIERSGLRLGDPCLITGAGPIGLITLLSAKAAGATPLVITDIDEGRLEFAKSLVPEVRTYKVQFGLSAEEQANAIVNVFNDGQGSGPDALRPRLALECTGVESSVASAIWSVKFGGKVFVIGVGKNEMTIPFMRLSTQEIDLQYQYRYCNTWPRAIRLVQNGVINLKRLVTHRFALEDALKAFETAANPKTGAIKVQIMSSEEDVKAASAAQ</sequence>
<evidence type="ECO:0000256" key="6">
    <source>
        <dbReference type="ARBA" id="ARBA00022833"/>
    </source>
</evidence>
<evidence type="ECO:0000256" key="16">
    <source>
        <dbReference type="RuleBase" id="RU361277"/>
    </source>
</evidence>
<keyword evidence="23" id="KW-1185">Reference proteome</keyword>
<dbReference type="CDD" id="cd05285">
    <property type="entry name" value="sorbitol_DH"/>
    <property type="match status" value="1"/>
</dbReference>
<dbReference type="EC" id="1.1.1.12" evidence="12"/>
<evidence type="ECO:0000256" key="5">
    <source>
        <dbReference type="ARBA" id="ARBA00022723"/>
    </source>
</evidence>
<dbReference type="PANTHER" id="PTHR43161:SF12">
    <property type="entry name" value="L-ARABINITOL 4-DEHYDROGENASE"/>
    <property type="match status" value="1"/>
</dbReference>
<evidence type="ECO:0000256" key="15">
    <source>
        <dbReference type="ARBA" id="ARBA00069629"/>
    </source>
</evidence>
<evidence type="ECO:0000256" key="12">
    <source>
        <dbReference type="ARBA" id="ARBA00038954"/>
    </source>
</evidence>
<evidence type="ECO:0000313" key="20">
    <source>
        <dbReference type="EMBL" id="GFF75849.1"/>
    </source>
</evidence>
<keyword evidence="4" id="KW-0859">Xylose metabolism</keyword>
<dbReference type="Proteomes" id="UP000465220">
    <property type="component" value="Unassembled WGS sequence"/>
</dbReference>
<dbReference type="GO" id="GO:0008270">
    <property type="term" value="F:zinc ion binding"/>
    <property type="evidence" value="ECO:0007669"/>
    <property type="project" value="InterPro"/>
</dbReference>
<evidence type="ECO:0000313" key="23">
    <source>
        <dbReference type="Proteomes" id="UP000465220"/>
    </source>
</evidence>
<comment type="caution">
    <text evidence="21">The sequence shown here is derived from an EMBL/GenBank/DDBJ whole genome shotgun (WGS) entry which is preliminary data.</text>
</comment>
<dbReference type="Pfam" id="PF08240">
    <property type="entry name" value="ADH_N"/>
    <property type="match status" value="1"/>
</dbReference>
<keyword evidence="6 16" id="KW-0862">Zinc</keyword>
<evidence type="ECO:0000256" key="7">
    <source>
        <dbReference type="ARBA" id="ARBA00023002"/>
    </source>
</evidence>
<dbReference type="GO" id="GO:0003939">
    <property type="term" value="F:L-iditol 2-dehydrogenase (NAD+) activity"/>
    <property type="evidence" value="ECO:0007669"/>
    <property type="project" value="TreeGrafter"/>
</dbReference>
<dbReference type="InterPro" id="IPR013149">
    <property type="entry name" value="ADH-like_C"/>
</dbReference>
<comment type="similarity">
    <text evidence="2 16">Belongs to the zinc-containing alcohol dehydrogenase family.</text>
</comment>
<evidence type="ECO:0000256" key="8">
    <source>
        <dbReference type="ARBA" id="ARBA00023027"/>
    </source>
</evidence>
<dbReference type="InterPro" id="IPR045306">
    <property type="entry name" value="SDH-like"/>
</dbReference>
<evidence type="ECO:0000313" key="21">
    <source>
        <dbReference type="EMBL" id="KAF4200899.1"/>
    </source>
</evidence>
<dbReference type="Proteomes" id="UP000649114">
    <property type="component" value="Unassembled WGS sequence"/>
</dbReference>
<dbReference type="InterPro" id="IPR011032">
    <property type="entry name" value="GroES-like_sf"/>
</dbReference>
<evidence type="ECO:0000313" key="24">
    <source>
        <dbReference type="Proteomes" id="UP000649114"/>
    </source>
</evidence>
<dbReference type="InterPro" id="IPR013154">
    <property type="entry name" value="ADH-like_N"/>
</dbReference>
<evidence type="ECO:0000256" key="14">
    <source>
        <dbReference type="ARBA" id="ARBA00049317"/>
    </source>
</evidence>
<name>A0AAN5YG45_ASPLE</name>
<feature type="domain" description="Alcohol dehydrogenase-like N-terminal" evidence="18">
    <location>
        <begin position="43"/>
        <end position="156"/>
    </location>
</feature>
<evidence type="ECO:0000256" key="11">
    <source>
        <dbReference type="ARBA" id="ARBA00030139"/>
    </source>
</evidence>
<evidence type="ECO:0000256" key="10">
    <source>
        <dbReference type="ARBA" id="ARBA00025713"/>
    </source>
</evidence>
<comment type="catalytic activity">
    <reaction evidence="14">
        <text>L-arabinitol + NAD(+) = L-xylulose + NADH + H(+)</text>
        <dbReference type="Rhea" id="RHEA:16381"/>
        <dbReference type="ChEBI" id="CHEBI:15378"/>
        <dbReference type="ChEBI" id="CHEBI:17399"/>
        <dbReference type="ChEBI" id="CHEBI:18403"/>
        <dbReference type="ChEBI" id="CHEBI:57540"/>
        <dbReference type="ChEBI" id="CHEBI:57945"/>
        <dbReference type="EC" id="1.1.1.12"/>
    </reaction>
</comment>
<dbReference type="Gene3D" id="3.40.50.720">
    <property type="entry name" value="NAD(P)-binding Rossmann-like Domain"/>
    <property type="match status" value="1"/>
</dbReference>
<dbReference type="SUPFAM" id="SSF51735">
    <property type="entry name" value="NAD(P)-binding Rossmann-fold domains"/>
    <property type="match status" value="1"/>
</dbReference>
<evidence type="ECO:0000256" key="9">
    <source>
        <dbReference type="ARBA" id="ARBA00024843"/>
    </source>
</evidence>
<keyword evidence="5 16" id="KW-0479">Metal-binding</keyword>
<dbReference type="EMBL" id="BLKI01000022">
    <property type="protein sequence ID" value="GFF75849.1"/>
    <property type="molecule type" value="Genomic_DNA"/>
</dbReference>
<reference evidence="21" key="2">
    <citation type="journal article" date="2020" name="bioRxiv">
        <title>Genomic and phenotypic heterogeneity of clinical isolates of the human pathogens Aspergillus fumigatus, Aspergillus lentulus and Aspergillus fumigatiaffinis.</title>
        <authorList>
            <person name="dos Santos R.A.C."/>
            <person name="Steenwyk J.L."/>
            <person name="Rivero-Menendez O."/>
            <person name="Mead M.E."/>
            <person name="Silva L.P."/>
            <person name="Bastos R.W."/>
            <person name="Alastruey-Izquierdo A."/>
            <person name="Goldman G.H."/>
            <person name="Rokas A."/>
        </authorList>
    </citation>
    <scope>NUCLEOTIDE SEQUENCE</scope>
    <source>
        <strain evidence="21">CNM-CM8927</strain>
    </source>
</reference>
<dbReference type="InterPro" id="IPR002328">
    <property type="entry name" value="ADH_Zn_CS"/>
</dbReference>
<dbReference type="FunFam" id="3.40.50.720:FF:000068">
    <property type="entry name" value="Sorbitol dehydrogenase"/>
    <property type="match status" value="1"/>
</dbReference>
<comment type="function">
    <text evidence="9">Xylitol dehydrogenase which catalyzes the conversion of xylitol to D-xylulose. Xylose is a major component of hemicelluloses such as xylan. Most fungi utilize D-xylose via three enzymatic reactions, xylose reductase (XR), xylitol dehydrogenase (XDH), and xylulokinase, to form xylulose 5-phosphate, which enters pentose phosphate pathway.</text>
</comment>
<protein>
    <recommendedName>
        <fullName evidence="13">L-arabinitol 4-dehydrogenase</fullName>
        <ecNumber evidence="12">1.1.1.12</ecNumber>
    </recommendedName>
    <alternativeName>
        <fullName evidence="15">Probable D-xylulose reductase A</fullName>
    </alternativeName>
    <alternativeName>
        <fullName evidence="11">Xylitol dehydrogenase A</fullName>
    </alternativeName>
</protein>
<evidence type="ECO:0000256" key="13">
    <source>
        <dbReference type="ARBA" id="ARBA00039783"/>
    </source>
</evidence>
<keyword evidence="4" id="KW-0119">Carbohydrate metabolism</keyword>
<accession>A0AAN5YG45</accession>
<reference evidence="21" key="4">
    <citation type="submission" date="2020-04" db="EMBL/GenBank/DDBJ databases">
        <authorList>
            <person name="Santos R.A.C."/>
            <person name="Steenwyk J.L."/>
            <person name="Rivero-Menendez O."/>
            <person name="Mead M.E."/>
            <person name="Silva L.P."/>
            <person name="Bastos R.W."/>
            <person name="Alastruey-Izquierdo A."/>
            <person name="Goldman G.H."/>
            <person name="Rokas A."/>
        </authorList>
    </citation>
    <scope>NUCLEOTIDE SEQUENCE</scope>
    <source>
        <strain evidence="21">CNM-CM8927</strain>
    </source>
</reference>
<comment type="pathway">
    <text evidence="10">Carbohydrate degradation; L-arabinose degradation via L-arabinitol; D-xylulose 5-phosphate from L-arabinose (fungal route): step 4/5.</text>
</comment>
<keyword evidence="7" id="KW-0560">Oxidoreductase</keyword>
<dbReference type="GO" id="GO:0006062">
    <property type="term" value="P:sorbitol catabolic process"/>
    <property type="evidence" value="ECO:0007669"/>
    <property type="project" value="TreeGrafter"/>
</dbReference>
<dbReference type="Gene3D" id="3.90.180.10">
    <property type="entry name" value="Medium-chain alcohol dehydrogenases, catalytic domain"/>
    <property type="match status" value="1"/>
</dbReference>
<reference evidence="19 22" key="1">
    <citation type="submission" date="2015-11" db="EMBL/GenBank/DDBJ databases">
        <title>Aspergillus lentulus strain IFM 54703T.</title>
        <authorList>
            <person name="Kusuya Y."/>
            <person name="Sakai K."/>
            <person name="Kamei K."/>
            <person name="Takahashi H."/>
            <person name="Yaguchi T."/>
        </authorList>
    </citation>
    <scope>NUCLEOTIDE SEQUENCE [LARGE SCALE GENOMIC DNA]</scope>
    <source>
        <strain evidence="19 22">IFM 54703</strain>
    </source>
</reference>
<dbReference type="GO" id="GO:0050019">
    <property type="term" value="F:L-arabinitol 4-dehydrogenase activity"/>
    <property type="evidence" value="ECO:0007669"/>
    <property type="project" value="UniProtKB-EC"/>
</dbReference>
<gene>
    <name evidence="19" type="ORF">ALT_7675</name>
    <name evidence="21" type="ORF">CNMCM8927_002312</name>
    <name evidence="20" type="ORF">IFM60648_04551</name>
</gene>
<dbReference type="InterPro" id="IPR036291">
    <property type="entry name" value="NAD(P)-bd_dom_sf"/>
</dbReference>
<dbReference type="PANTHER" id="PTHR43161">
    <property type="entry name" value="SORBITOL DEHYDROGENASE"/>
    <property type="match status" value="1"/>
</dbReference>
<evidence type="ECO:0000259" key="18">
    <source>
        <dbReference type="Pfam" id="PF08240"/>
    </source>
</evidence>